<dbReference type="Proteomes" id="UP000027170">
    <property type="component" value="Unassembled WGS sequence"/>
</dbReference>
<proteinExistence type="predicted"/>
<keyword evidence="1" id="KW-0812">Transmembrane</keyword>
<comment type="caution">
    <text evidence="2">The sequence shown here is derived from an EMBL/GenBank/DDBJ whole genome shotgun (WGS) entry which is preliminary data.</text>
</comment>
<sequence>MASNTARAGETYLNRLSDDSGGLFFIGWCVDVFHCVGALIMKFDRYILAVLCCQIPLKDAFFL</sequence>
<feature type="transmembrane region" description="Helical" evidence="1">
    <location>
        <begin position="20"/>
        <end position="41"/>
    </location>
</feature>
<gene>
    <name evidence="2" type="ORF">SALWKB29_0027</name>
</gene>
<dbReference type="EMBL" id="JFZV01000001">
    <property type="protein sequence ID" value="KDN15608.1"/>
    <property type="molecule type" value="Genomic_DNA"/>
</dbReference>
<organism evidence="2 3">
    <name type="scientific">Snodgrassella communis</name>
    <dbReference type="NCBI Taxonomy" id="2946699"/>
    <lineage>
        <taxon>Bacteria</taxon>
        <taxon>Pseudomonadati</taxon>
        <taxon>Pseudomonadota</taxon>
        <taxon>Betaproteobacteria</taxon>
        <taxon>Neisseriales</taxon>
        <taxon>Neisseriaceae</taxon>
        <taxon>Snodgrassella</taxon>
    </lineage>
</organism>
<keyword evidence="1" id="KW-1133">Transmembrane helix</keyword>
<keyword evidence="3" id="KW-1185">Reference proteome</keyword>
<evidence type="ECO:0000313" key="3">
    <source>
        <dbReference type="Proteomes" id="UP000027170"/>
    </source>
</evidence>
<accession>A0A836Z3I0</accession>
<evidence type="ECO:0000256" key="1">
    <source>
        <dbReference type="SAM" id="Phobius"/>
    </source>
</evidence>
<dbReference type="AlphaFoldDB" id="A0A836Z3I0"/>
<reference evidence="2 3" key="1">
    <citation type="submission" date="2014-03" db="EMBL/GenBank/DDBJ databases">
        <title>The genomes of two eusocial bee gut symbionts.</title>
        <authorList>
            <person name="Kwong W.K."/>
            <person name="Engel P."/>
            <person name="Koch H."/>
            <person name="Moran N.A."/>
        </authorList>
    </citation>
    <scope>NUCLEOTIDE SEQUENCE [LARGE SCALE GENOMIC DNA]</scope>
    <source>
        <strain evidence="3">wkB29</strain>
    </source>
</reference>
<name>A0A836Z3I0_9NEIS</name>
<keyword evidence="1" id="KW-0472">Membrane</keyword>
<protein>
    <submittedName>
        <fullName evidence="2">Uncharacterized protein</fullName>
    </submittedName>
</protein>
<evidence type="ECO:0000313" key="2">
    <source>
        <dbReference type="EMBL" id="KDN15608.1"/>
    </source>
</evidence>